<dbReference type="Pfam" id="PF09485">
    <property type="entry name" value="CRISPR_Cse2"/>
    <property type="match status" value="1"/>
</dbReference>
<dbReference type="CDD" id="cd09731">
    <property type="entry name" value="Cse2_I-E"/>
    <property type="match status" value="1"/>
</dbReference>
<proteinExistence type="predicted"/>
<name>A0ABV5PLE7_STRCM</name>
<evidence type="ECO:0000313" key="2">
    <source>
        <dbReference type="EMBL" id="MFB9523583.1"/>
    </source>
</evidence>
<gene>
    <name evidence="2" type="primary">casB</name>
    <name evidence="2" type="synonym">cse2</name>
    <name evidence="2" type="ORF">ACFFTU_26915</name>
</gene>
<dbReference type="InterPro" id="IPR013382">
    <property type="entry name" value="CRISPR-assoc_prot_Cse2"/>
</dbReference>
<dbReference type="Proteomes" id="UP001589718">
    <property type="component" value="Unassembled WGS sequence"/>
</dbReference>
<dbReference type="EMBL" id="JBHMCR010000018">
    <property type="protein sequence ID" value="MFB9523583.1"/>
    <property type="molecule type" value="Genomic_DNA"/>
</dbReference>
<accession>A0ABV5PLE7</accession>
<keyword evidence="3" id="KW-1185">Reference proteome</keyword>
<reference evidence="2 3" key="1">
    <citation type="submission" date="2024-09" db="EMBL/GenBank/DDBJ databases">
        <authorList>
            <person name="Sun Q."/>
            <person name="Mori K."/>
        </authorList>
    </citation>
    <scope>NUCLEOTIDE SEQUENCE [LARGE SCALE GENOMIC DNA]</scope>
    <source>
        <strain evidence="2 3">JCM 4362</strain>
    </source>
</reference>
<organism evidence="2 3">
    <name type="scientific">Streptomyces cremeus</name>
    <dbReference type="NCBI Taxonomy" id="66881"/>
    <lineage>
        <taxon>Bacteria</taxon>
        <taxon>Bacillati</taxon>
        <taxon>Actinomycetota</taxon>
        <taxon>Actinomycetes</taxon>
        <taxon>Kitasatosporales</taxon>
        <taxon>Streptomycetaceae</taxon>
        <taxon>Streptomyces</taxon>
    </lineage>
</organism>
<evidence type="ECO:0000313" key="3">
    <source>
        <dbReference type="Proteomes" id="UP001589718"/>
    </source>
</evidence>
<dbReference type="Gene3D" id="1.10.520.40">
    <property type="entry name" value="CRISPR-associated protein Cse2"/>
    <property type="match status" value="1"/>
</dbReference>
<feature type="region of interest" description="Disordered" evidence="1">
    <location>
        <begin position="248"/>
        <end position="274"/>
    </location>
</feature>
<feature type="compositionally biased region" description="Polar residues" evidence="1">
    <location>
        <begin position="1"/>
        <end position="15"/>
    </location>
</feature>
<comment type="caution">
    <text evidence="2">The sequence shown here is derived from an EMBL/GenBank/DDBJ whole genome shotgun (WGS) entry which is preliminary data.</text>
</comment>
<feature type="region of interest" description="Disordered" evidence="1">
    <location>
        <begin position="1"/>
        <end position="28"/>
    </location>
</feature>
<protein>
    <submittedName>
        <fullName evidence="2">Type I-E CRISPR-associated protein Cse2/CasB</fullName>
    </submittedName>
</protein>
<dbReference type="InterPro" id="IPR038287">
    <property type="entry name" value="Cse2_sf"/>
</dbReference>
<sequence length="274" mass="30165">MSTVMSSSSANTPKGPSNAGLRRPSLKAPGRAVDRCIGRLQAPYRQHASSAVAALARLRRGVGKAAHEAPESWGNDGLEELSAIRAELDSAGAENDASAKFYSADERRWSVRREQAEERAVFLAITLWALHQQSIRDANMHGHDWGLGRSVRYLAQGRPAATSAEVTAVADEGREEELNEALRKRFVRIGTSTSFEMLGVRLREVVVLLRGARIPLDYARLADQLSDWQDPPRQAEIRRAWGRDFHLSSQSNTRDSAHSANAERGMDDLPDTGD</sequence>
<dbReference type="RefSeq" id="WP_345225436.1">
    <property type="nucleotide sequence ID" value="NZ_BAAAXE010000013.1"/>
</dbReference>
<evidence type="ECO:0000256" key="1">
    <source>
        <dbReference type="SAM" id="MobiDB-lite"/>
    </source>
</evidence>
<dbReference type="NCBIfam" id="TIGR02548">
    <property type="entry name" value="casB_cse2"/>
    <property type="match status" value="1"/>
</dbReference>